<comment type="caution">
    <text evidence="2">The sequence shown here is derived from an EMBL/GenBank/DDBJ whole genome shotgun (WGS) entry which is preliminary data.</text>
</comment>
<feature type="region of interest" description="Disordered" evidence="1">
    <location>
        <begin position="216"/>
        <end position="242"/>
    </location>
</feature>
<feature type="region of interest" description="Disordered" evidence="1">
    <location>
        <begin position="1"/>
        <end position="124"/>
    </location>
</feature>
<evidence type="ECO:0000256" key="1">
    <source>
        <dbReference type="SAM" id="MobiDB-lite"/>
    </source>
</evidence>
<sequence>MADDNTTSGDPGLSEDAGADPVGAHGQSEAKQHTVDEPVSPVQTVGEISDSSEETLDNNTKPGYPGPDDNAGANHAGAQGQSEGDQHPADEPASAVQTAEEASDPAGEPLATPTPVPLPRHPYTPRMTVDVSEIPCLRYAINRMVRRFTYRRPETDCYRCMRWEIHEASHGRHGGSGYPWIYGGLSDDEDDDIEENEADMEFPAFWEDMESPAFWESADDSELTDDSELADDSSDELRNDED</sequence>
<accession>A0ABR1R9X1</accession>
<feature type="compositionally biased region" description="Acidic residues" evidence="1">
    <location>
        <begin position="217"/>
        <end position="242"/>
    </location>
</feature>
<protein>
    <submittedName>
        <fullName evidence="2">Uncharacterized protein</fullName>
    </submittedName>
</protein>
<feature type="compositionally biased region" description="Pro residues" evidence="1">
    <location>
        <begin position="112"/>
        <end position="122"/>
    </location>
</feature>
<evidence type="ECO:0000313" key="2">
    <source>
        <dbReference type="EMBL" id="KAK8006209.1"/>
    </source>
</evidence>
<dbReference type="Proteomes" id="UP001396898">
    <property type="component" value="Unassembled WGS sequence"/>
</dbReference>
<keyword evidence="3" id="KW-1185">Reference proteome</keyword>
<name>A0ABR1R9X1_9PEZI</name>
<dbReference type="EMBL" id="JAQQWI010000017">
    <property type="protein sequence ID" value="KAK8006209.1"/>
    <property type="molecule type" value="Genomic_DNA"/>
</dbReference>
<feature type="compositionally biased region" description="Low complexity" evidence="1">
    <location>
        <begin position="66"/>
        <end position="81"/>
    </location>
</feature>
<proteinExistence type="predicted"/>
<reference evidence="2 3" key="1">
    <citation type="submission" date="2023-01" db="EMBL/GenBank/DDBJ databases">
        <title>Analysis of 21 Apiospora genomes using comparative genomics revels a genus with tremendous synthesis potential of carbohydrate active enzymes and secondary metabolites.</title>
        <authorList>
            <person name="Sorensen T."/>
        </authorList>
    </citation>
    <scope>NUCLEOTIDE SEQUENCE [LARGE SCALE GENOMIC DNA]</scope>
    <source>
        <strain evidence="2 3">CBS 20057</strain>
    </source>
</reference>
<evidence type="ECO:0000313" key="3">
    <source>
        <dbReference type="Proteomes" id="UP001396898"/>
    </source>
</evidence>
<organism evidence="2 3">
    <name type="scientific">Apiospora marii</name>
    <dbReference type="NCBI Taxonomy" id="335849"/>
    <lineage>
        <taxon>Eukaryota</taxon>
        <taxon>Fungi</taxon>
        <taxon>Dikarya</taxon>
        <taxon>Ascomycota</taxon>
        <taxon>Pezizomycotina</taxon>
        <taxon>Sordariomycetes</taxon>
        <taxon>Xylariomycetidae</taxon>
        <taxon>Amphisphaeriales</taxon>
        <taxon>Apiosporaceae</taxon>
        <taxon>Apiospora</taxon>
    </lineage>
</organism>
<gene>
    <name evidence="2" type="ORF">PG991_012506</name>
</gene>